<reference evidence="2 3" key="1">
    <citation type="submission" date="2021-03" db="EMBL/GenBank/DDBJ databases">
        <title>Enterococcal diversity collection.</title>
        <authorList>
            <person name="Gilmore M.S."/>
            <person name="Schwartzman J."/>
            <person name="Van Tyne D."/>
            <person name="Martin M."/>
            <person name="Earl A.M."/>
            <person name="Manson A.L."/>
            <person name="Straub T."/>
            <person name="Salamzade R."/>
            <person name="Saavedra J."/>
            <person name="Lebreton F."/>
            <person name="Prichula J."/>
            <person name="Schaufler K."/>
            <person name="Gaca A."/>
            <person name="Sgardioli B."/>
            <person name="Wagenaar J."/>
            <person name="Strong T."/>
        </authorList>
    </citation>
    <scope>NUCLEOTIDE SEQUENCE [LARGE SCALE GENOMIC DNA]</scope>
    <source>
        <strain evidence="2 3">MJM12</strain>
    </source>
</reference>
<dbReference type="InterPro" id="IPR027994">
    <property type="entry name" value="WxL_dom"/>
</dbReference>
<proteinExistence type="predicted"/>
<evidence type="ECO:0000313" key="3">
    <source>
        <dbReference type="Proteomes" id="UP000664256"/>
    </source>
</evidence>
<evidence type="ECO:0000259" key="1">
    <source>
        <dbReference type="Pfam" id="PF13731"/>
    </source>
</evidence>
<protein>
    <submittedName>
        <fullName evidence="2">WxL domain-containing protein</fullName>
    </submittedName>
</protein>
<dbReference type="Proteomes" id="UP000664256">
    <property type="component" value="Unassembled WGS sequence"/>
</dbReference>
<comment type="caution">
    <text evidence="2">The sequence shown here is derived from an EMBL/GenBank/DDBJ whole genome shotgun (WGS) entry which is preliminary data.</text>
</comment>
<keyword evidence="3" id="KW-1185">Reference proteome</keyword>
<accession>A0ABS3H5I6</accession>
<dbReference type="EMBL" id="JAFLVT010000006">
    <property type="protein sequence ID" value="MBO0448716.1"/>
    <property type="molecule type" value="Genomic_DNA"/>
</dbReference>
<gene>
    <name evidence="2" type="ORF">JZO76_04120</name>
</gene>
<organism evidence="2 3">
    <name type="scientific">Candidatus Enterococcus myersii</name>
    <dbReference type="NCBI Taxonomy" id="2815322"/>
    <lineage>
        <taxon>Bacteria</taxon>
        <taxon>Bacillati</taxon>
        <taxon>Bacillota</taxon>
        <taxon>Bacilli</taxon>
        <taxon>Lactobacillales</taxon>
        <taxon>Enterococcaceae</taxon>
        <taxon>Enterococcus</taxon>
    </lineage>
</organism>
<dbReference type="RefSeq" id="WP_206902919.1">
    <property type="nucleotide sequence ID" value="NZ_JAFLVT010000006.1"/>
</dbReference>
<dbReference type="Pfam" id="PF13731">
    <property type="entry name" value="WxL"/>
    <property type="match status" value="1"/>
</dbReference>
<sequence length="191" mass="21953">MRKCWLYLVGLLVFGSLFIRPPTGLAASNLIIEVMEQDLQLQMVKPPDFGRHKIRTERFTITSKTDLVIQITDSRYSKQAGWQLLYQFQPFKKEAQYLAKDVYYQLGTGKLRKKNQQQWQVSSQFQSQPFKTKQQQAGNTIVKKTGETDQGAISYEYRVKKEDIQLTISPDAAAGLYKATQIIVLQNVPTI</sequence>
<evidence type="ECO:0000313" key="2">
    <source>
        <dbReference type="EMBL" id="MBO0448716.1"/>
    </source>
</evidence>
<name>A0ABS3H5I6_9ENTE</name>
<feature type="domain" description="WxL" evidence="1">
    <location>
        <begin position="38"/>
        <end position="180"/>
    </location>
</feature>